<dbReference type="InterPro" id="IPR029052">
    <property type="entry name" value="Metallo-depent_PP-like"/>
</dbReference>
<evidence type="ECO:0000313" key="3">
    <source>
        <dbReference type="EMBL" id="PKQ66360.1"/>
    </source>
</evidence>
<keyword evidence="1" id="KW-0732">Signal</keyword>
<proteinExistence type="predicted"/>
<evidence type="ECO:0000313" key="4">
    <source>
        <dbReference type="Proteomes" id="UP000233618"/>
    </source>
</evidence>
<dbReference type="PANTHER" id="PTHR46546:SF4">
    <property type="entry name" value="SHEWANELLA-LIKE PROTEIN PHOSPHATASE 1"/>
    <property type="match status" value="1"/>
</dbReference>
<dbReference type="Gene3D" id="3.60.21.10">
    <property type="match status" value="1"/>
</dbReference>
<name>A0A2N3I7U2_9BACT</name>
<dbReference type="EMBL" id="MVDE01000015">
    <property type="protein sequence ID" value="PKQ66360.1"/>
    <property type="molecule type" value="Genomic_DNA"/>
</dbReference>
<dbReference type="PRINTS" id="PR00114">
    <property type="entry name" value="STPHPHTASE"/>
</dbReference>
<feature type="signal peptide" evidence="1">
    <location>
        <begin position="1"/>
        <end position="23"/>
    </location>
</feature>
<keyword evidence="4" id="KW-1185">Reference proteome</keyword>
<evidence type="ECO:0000259" key="2">
    <source>
        <dbReference type="Pfam" id="PF00149"/>
    </source>
</evidence>
<feature type="chain" id="PRO_5014871906" description="Calcineurin-like phosphoesterase domain-containing protein" evidence="1">
    <location>
        <begin position="24"/>
        <end position="382"/>
    </location>
</feature>
<dbReference type="SUPFAM" id="SSF56300">
    <property type="entry name" value="Metallo-dependent phosphatases"/>
    <property type="match status" value="1"/>
</dbReference>
<sequence length="382" mass="44609">MQIKQVYIYLLLILLLGSFQSHASFDLDTICKDSLIVASYVEGPHVRYISPTRVEAFYIVHDSIKNKTRKISKTFRFKNDTVTFLGFAGNDTLTYIIPDKIKPETGENPSNNKIVVLGDIHGEFESLLAILRYNKIIDEKNKWNFGDGQIVFTGDVFDRGDKVTECLWFIFQLEIQAKKQGGMVHYLLGNHEMMALLFDDRYVVDKYQHAAHYIHFHYSHFFDKHSVLGKWLRSKNTIVRIGEQLFVHGGISPDLLEKKMSIDEVNTVMRYHLNNYTELKDTTLVDLFLYSNSPLWYRGYLSRTPKYDRISLQEVLKTLDFYHANVIIFGHTPVAKVYPFYSFKLIGMDVPIGDPNYIDQGLLIENQKYYRIFAHKEKERLQ</sequence>
<dbReference type="Proteomes" id="UP000233618">
    <property type="component" value="Unassembled WGS sequence"/>
</dbReference>
<gene>
    <name evidence="3" type="ORF">BZG01_11155</name>
</gene>
<dbReference type="PANTHER" id="PTHR46546">
    <property type="entry name" value="SHEWANELLA-LIKE PROTEIN PHOSPHATASE 1"/>
    <property type="match status" value="1"/>
</dbReference>
<dbReference type="RefSeq" id="WP_101309924.1">
    <property type="nucleotide sequence ID" value="NZ_MVDE01000015.1"/>
</dbReference>
<comment type="caution">
    <text evidence="3">The sequence shown here is derived from an EMBL/GenBank/DDBJ whole genome shotgun (WGS) entry which is preliminary data.</text>
</comment>
<dbReference type="Pfam" id="PF00149">
    <property type="entry name" value="Metallophos"/>
    <property type="match status" value="1"/>
</dbReference>
<evidence type="ECO:0000256" key="1">
    <source>
        <dbReference type="SAM" id="SignalP"/>
    </source>
</evidence>
<protein>
    <recommendedName>
        <fullName evidence="2">Calcineurin-like phosphoesterase domain-containing protein</fullName>
    </recommendedName>
</protein>
<dbReference type="InterPro" id="IPR004843">
    <property type="entry name" value="Calcineurin-like_PHP"/>
</dbReference>
<reference evidence="3 4" key="1">
    <citation type="journal article" date="2017" name="Front. Microbiol.">
        <title>Labilibaculum manganireducens gen. nov., sp. nov. and Labilibaculum filiforme sp. nov., Novel Bacteroidetes Isolated from Subsurface Sediments of the Baltic Sea.</title>
        <authorList>
            <person name="Vandieken V."/>
            <person name="Marshall I.P."/>
            <person name="Niemann H."/>
            <person name="Engelen B."/>
            <person name="Cypionka H."/>
        </authorList>
    </citation>
    <scope>NUCLEOTIDE SEQUENCE [LARGE SCALE GENOMIC DNA]</scope>
    <source>
        <strain evidence="3 4">59.10-2M</strain>
    </source>
</reference>
<dbReference type="InterPro" id="IPR006186">
    <property type="entry name" value="Ser/Thr-sp_prot-phosphatase"/>
</dbReference>
<accession>A0A2N3I7U2</accession>
<feature type="domain" description="Calcineurin-like phosphoesterase" evidence="2">
    <location>
        <begin position="113"/>
        <end position="334"/>
    </location>
</feature>
<organism evidence="3 4">
    <name type="scientific">Labilibaculum manganireducens</name>
    <dbReference type="NCBI Taxonomy" id="1940525"/>
    <lineage>
        <taxon>Bacteria</taxon>
        <taxon>Pseudomonadati</taxon>
        <taxon>Bacteroidota</taxon>
        <taxon>Bacteroidia</taxon>
        <taxon>Marinilabiliales</taxon>
        <taxon>Marinifilaceae</taxon>
        <taxon>Labilibaculum</taxon>
    </lineage>
</organism>
<dbReference type="GO" id="GO:0016787">
    <property type="term" value="F:hydrolase activity"/>
    <property type="evidence" value="ECO:0007669"/>
    <property type="project" value="InterPro"/>
</dbReference>
<dbReference type="AlphaFoldDB" id="A0A2N3I7U2"/>